<protein>
    <submittedName>
        <fullName evidence="2">Uncharacterized protein</fullName>
    </submittedName>
</protein>
<evidence type="ECO:0000313" key="2">
    <source>
        <dbReference type="EMBL" id="KAI7737864.1"/>
    </source>
</evidence>
<organism evidence="2 3">
    <name type="scientific">Ambrosia artemisiifolia</name>
    <name type="common">Common ragweed</name>
    <dbReference type="NCBI Taxonomy" id="4212"/>
    <lineage>
        <taxon>Eukaryota</taxon>
        <taxon>Viridiplantae</taxon>
        <taxon>Streptophyta</taxon>
        <taxon>Embryophyta</taxon>
        <taxon>Tracheophyta</taxon>
        <taxon>Spermatophyta</taxon>
        <taxon>Magnoliopsida</taxon>
        <taxon>eudicotyledons</taxon>
        <taxon>Gunneridae</taxon>
        <taxon>Pentapetalae</taxon>
        <taxon>asterids</taxon>
        <taxon>campanulids</taxon>
        <taxon>Asterales</taxon>
        <taxon>Asteraceae</taxon>
        <taxon>Asteroideae</taxon>
        <taxon>Heliantheae alliance</taxon>
        <taxon>Heliantheae</taxon>
        <taxon>Ambrosia</taxon>
    </lineage>
</organism>
<gene>
    <name evidence="2" type="ORF">M8C21_001115</name>
</gene>
<reference evidence="2" key="1">
    <citation type="submission" date="2022-06" db="EMBL/GenBank/DDBJ databases">
        <title>Uncovering the hologenomic basis of an extraordinary plant invasion.</title>
        <authorList>
            <person name="Bieker V.C."/>
            <person name="Martin M.D."/>
            <person name="Gilbert T."/>
            <person name="Hodgins K."/>
            <person name="Battlay P."/>
            <person name="Petersen B."/>
            <person name="Wilson J."/>
        </authorList>
    </citation>
    <scope>NUCLEOTIDE SEQUENCE</scope>
    <source>
        <strain evidence="2">AA19_3_7</strain>
        <tissue evidence="2">Leaf</tissue>
    </source>
</reference>
<dbReference type="EMBL" id="JAMZMK010008932">
    <property type="protein sequence ID" value="KAI7737864.1"/>
    <property type="molecule type" value="Genomic_DNA"/>
</dbReference>
<evidence type="ECO:0000256" key="1">
    <source>
        <dbReference type="SAM" id="MobiDB-lite"/>
    </source>
</evidence>
<keyword evidence="3" id="KW-1185">Reference proteome</keyword>
<sequence>MMSLVRGFPPFDFPLLNTTKTTIATPPSPPAKQPDKQHRHRNTRAGGSGGVVDWTLWEWDKSKFAQHKDGILLVASAKAIIIAKEYDGESTRTASVISNINQASSDPKVLAAVGLSLSAPNLRNKDMISELIYYICTMIHIQFIVVEMSQKLRPLKQLFYAYNDPSFKL</sequence>
<dbReference type="Proteomes" id="UP001206925">
    <property type="component" value="Unassembled WGS sequence"/>
</dbReference>
<proteinExistence type="predicted"/>
<evidence type="ECO:0000313" key="3">
    <source>
        <dbReference type="Proteomes" id="UP001206925"/>
    </source>
</evidence>
<feature type="region of interest" description="Disordered" evidence="1">
    <location>
        <begin position="19"/>
        <end position="47"/>
    </location>
</feature>
<comment type="caution">
    <text evidence="2">The sequence shown here is derived from an EMBL/GenBank/DDBJ whole genome shotgun (WGS) entry which is preliminary data.</text>
</comment>
<accession>A0AAD5CAH2</accession>
<dbReference type="AlphaFoldDB" id="A0AAD5CAH2"/>
<name>A0AAD5CAH2_AMBAR</name>